<evidence type="ECO:0000256" key="3">
    <source>
        <dbReference type="ARBA" id="ARBA00022692"/>
    </source>
</evidence>
<dbReference type="OrthoDB" id="9775950at2"/>
<evidence type="ECO:0000256" key="1">
    <source>
        <dbReference type="ARBA" id="ARBA00004651"/>
    </source>
</evidence>
<dbReference type="PIRSF" id="PIRSF038958">
    <property type="entry name" value="PG_synth_SpoVB"/>
    <property type="match status" value="1"/>
</dbReference>
<keyword evidence="8" id="KW-1185">Reference proteome</keyword>
<dbReference type="PANTHER" id="PTHR30250">
    <property type="entry name" value="PST FAMILY PREDICTED COLANIC ACID TRANSPORTER"/>
    <property type="match status" value="1"/>
</dbReference>
<dbReference type="AlphaFoldDB" id="A0A1M5S5E5"/>
<feature type="transmembrane region" description="Helical" evidence="6">
    <location>
        <begin position="53"/>
        <end position="73"/>
    </location>
</feature>
<feature type="transmembrane region" description="Helical" evidence="6">
    <location>
        <begin position="493"/>
        <end position="515"/>
    </location>
</feature>
<evidence type="ECO:0000256" key="2">
    <source>
        <dbReference type="ARBA" id="ARBA00022475"/>
    </source>
</evidence>
<feature type="transmembrane region" description="Helical" evidence="6">
    <location>
        <begin position="292"/>
        <end position="316"/>
    </location>
</feature>
<keyword evidence="3 6" id="KW-0812">Transmembrane</keyword>
<feature type="transmembrane region" description="Helical" evidence="6">
    <location>
        <begin position="400"/>
        <end position="419"/>
    </location>
</feature>
<evidence type="ECO:0000313" key="7">
    <source>
        <dbReference type="EMBL" id="SHH33665.1"/>
    </source>
</evidence>
<feature type="transmembrane region" description="Helical" evidence="6">
    <location>
        <begin position="94"/>
        <end position="119"/>
    </location>
</feature>
<dbReference type="InterPro" id="IPR002797">
    <property type="entry name" value="Polysacc_synth"/>
</dbReference>
<dbReference type="InterPro" id="IPR024923">
    <property type="entry name" value="PG_synth_SpoVB"/>
</dbReference>
<feature type="transmembrane region" description="Helical" evidence="6">
    <location>
        <begin position="367"/>
        <end position="388"/>
    </location>
</feature>
<organism evidence="7 8">
    <name type="scientific">Asaccharospora irregularis DSM 2635</name>
    <dbReference type="NCBI Taxonomy" id="1121321"/>
    <lineage>
        <taxon>Bacteria</taxon>
        <taxon>Bacillati</taxon>
        <taxon>Bacillota</taxon>
        <taxon>Clostridia</taxon>
        <taxon>Peptostreptococcales</taxon>
        <taxon>Peptostreptococcaceae</taxon>
        <taxon>Asaccharospora</taxon>
    </lineage>
</organism>
<feature type="transmembrane region" description="Helical" evidence="6">
    <location>
        <begin position="425"/>
        <end position="450"/>
    </location>
</feature>
<feature type="transmembrane region" description="Helical" evidence="6">
    <location>
        <begin position="462"/>
        <end position="481"/>
    </location>
</feature>
<dbReference type="Pfam" id="PF01943">
    <property type="entry name" value="Polysacc_synt"/>
    <property type="match status" value="1"/>
</dbReference>
<dbReference type="GO" id="GO:0005886">
    <property type="term" value="C:plasma membrane"/>
    <property type="evidence" value="ECO:0007669"/>
    <property type="project" value="UniProtKB-SubCell"/>
</dbReference>
<protein>
    <submittedName>
        <fullName evidence="7">Stage V sporulation protein B</fullName>
    </submittedName>
</protein>
<dbReference type="Proteomes" id="UP000243255">
    <property type="component" value="Unassembled WGS sequence"/>
</dbReference>
<keyword evidence="2" id="KW-1003">Cell membrane</keyword>
<dbReference type="EMBL" id="FQWX01000037">
    <property type="protein sequence ID" value="SHH33665.1"/>
    <property type="molecule type" value="Genomic_DNA"/>
</dbReference>
<evidence type="ECO:0000256" key="6">
    <source>
        <dbReference type="SAM" id="Phobius"/>
    </source>
</evidence>
<proteinExistence type="predicted"/>
<keyword evidence="4 6" id="KW-1133">Transmembrane helix</keyword>
<dbReference type="STRING" id="1121321.SAMN04488530_13712"/>
<reference evidence="8" key="1">
    <citation type="submission" date="2016-11" db="EMBL/GenBank/DDBJ databases">
        <authorList>
            <person name="Varghese N."/>
            <person name="Submissions S."/>
        </authorList>
    </citation>
    <scope>NUCLEOTIDE SEQUENCE [LARGE SCALE GENOMIC DNA]</scope>
    <source>
        <strain evidence="8">DSM 2635</strain>
    </source>
</reference>
<evidence type="ECO:0000256" key="4">
    <source>
        <dbReference type="ARBA" id="ARBA00022989"/>
    </source>
</evidence>
<dbReference type="RefSeq" id="WP_073127265.1">
    <property type="nucleotide sequence ID" value="NZ_BAABCH010000081.1"/>
</dbReference>
<comment type="subcellular location">
    <subcellularLocation>
        <location evidence="1">Cell membrane</location>
        <topology evidence="1">Multi-pass membrane protein</topology>
    </subcellularLocation>
</comment>
<keyword evidence="5 6" id="KW-0472">Membrane</keyword>
<feature type="transmembrane region" description="Helical" evidence="6">
    <location>
        <begin position="125"/>
        <end position="144"/>
    </location>
</feature>
<dbReference type="CDD" id="cd13124">
    <property type="entry name" value="MATE_SpoVB_like"/>
    <property type="match status" value="1"/>
</dbReference>
<sequence length="540" mass="58496">MNNNKKKDSFLKGALILGAAGVIVKILGAFFRIPLANLIGAEGMSYYQSVYPIYTLFLTIATAGFPTAVAKLVSEKVAVGDYKGANKVFKVSHTVLFVTGIIAFGILFFGAEYIVTVIIKNPEALYSMKAIAPALLFVPAMSAYRGYFQGRREMSKYAVSQIIEQVFRVILGLSLAYFLMKTYTDKGVVYGAAGAMFGATIGSVASITFLMIIYLANSRQRKLEMKASKNFRDERLSTIIKKLLVIAIPIIIGASVMPLVNLVDSVIVQRRLQEAGFTVLQAKSMFGQLTGMALTIINLPSVITTAMSLSLVPSIAEAYAIGNKAKARKDTKSAIKITLLIVLPAAFGLASLATPIMQLLYPKQPASIGFILLTLTPCVIFLGLMQTLTGILQGMGKPMIPVIALAVGMVFKVVISYTLTGIYDINVIGSALGTVVAYFIAAMINLIYVKKAMNIKFSKKEFFIKPLITVTTMFVVVKLSYGLVSKLLGNNIATLISIVIGGIVYVIVLLGLGGIRKEEILTMPKGEKIYKILKKLNFIR</sequence>
<feature type="transmembrane region" description="Helical" evidence="6">
    <location>
        <begin position="12"/>
        <end position="33"/>
    </location>
</feature>
<gene>
    <name evidence="7" type="ORF">SAMN04488530_13712</name>
</gene>
<feature type="transmembrane region" description="Helical" evidence="6">
    <location>
        <begin position="165"/>
        <end position="183"/>
    </location>
</feature>
<evidence type="ECO:0000313" key="8">
    <source>
        <dbReference type="Proteomes" id="UP000243255"/>
    </source>
</evidence>
<dbReference type="PANTHER" id="PTHR30250:SF21">
    <property type="entry name" value="LIPID II FLIPPASE MURJ"/>
    <property type="match status" value="1"/>
</dbReference>
<feature type="transmembrane region" description="Helical" evidence="6">
    <location>
        <begin position="243"/>
        <end position="263"/>
    </location>
</feature>
<accession>A0A1M5S5E5</accession>
<name>A0A1M5S5E5_9FIRM</name>
<feature type="transmembrane region" description="Helical" evidence="6">
    <location>
        <begin position="337"/>
        <end position="361"/>
    </location>
</feature>
<feature type="transmembrane region" description="Helical" evidence="6">
    <location>
        <begin position="189"/>
        <end position="216"/>
    </location>
</feature>
<evidence type="ECO:0000256" key="5">
    <source>
        <dbReference type="ARBA" id="ARBA00023136"/>
    </source>
</evidence>
<dbReference type="InterPro" id="IPR050833">
    <property type="entry name" value="Poly_Biosynth_Transport"/>
</dbReference>